<evidence type="ECO:0000256" key="1">
    <source>
        <dbReference type="SAM" id="Phobius"/>
    </source>
</evidence>
<evidence type="ECO:0000313" key="3">
    <source>
        <dbReference type="Proteomes" id="UP000284333"/>
    </source>
</evidence>
<organism evidence="2 3">
    <name type="scientific">Rhodococcus spongiicola</name>
    <dbReference type="NCBI Taxonomy" id="2487352"/>
    <lineage>
        <taxon>Bacteria</taxon>
        <taxon>Bacillati</taxon>
        <taxon>Actinomycetota</taxon>
        <taxon>Actinomycetes</taxon>
        <taxon>Mycobacteriales</taxon>
        <taxon>Nocardiaceae</taxon>
        <taxon>Rhodococcus</taxon>
    </lineage>
</organism>
<dbReference type="Proteomes" id="UP000284333">
    <property type="component" value="Unassembled WGS sequence"/>
</dbReference>
<proteinExistence type="predicted"/>
<keyword evidence="3" id="KW-1185">Reference proteome</keyword>
<dbReference type="RefSeq" id="WP_127947403.1">
    <property type="nucleotide sequence ID" value="NZ_RKLN01000004.1"/>
</dbReference>
<dbReference type="OrthoDB" id="4217346at2"/>
<keyword evidence="1" id="KW-0472">Membrane</keyword>
<evidence type="ECO:0000313" key="2">
    <source>
        <dbReference type="EMBL" id="RVW02275.1"/>
    </source>
</evidence>
<name>A0A3S3B3J3_9NOCA</name>
<feature type="transmembrane region" description="Helical" evidence="1">
    <location>
        <begin position="92"/>
        <end position="110"/>
    </location>
</feature>
<feature type="transmembrane region" description="Helical" evidence="1">
    <location>
        <begin position="57"/>
        <end position="80"/>
    </location>
</feature>
<keyword evidence="1" id="KW-0812">Transmembrane</keyword>
<protein>
    <recommendedName>
        <fullName evidence="4">DUF3784 domain-containing protein</fullName>
    </recommendedName>
</protein>
<sequence length="116" mass="12367">MKEDVVIALLFFIAAAASGLAAYAGFRGWVTDPGKGYEVPDKVQESPELSRTANALVARWCSVAAILALIPAVALVPSILSDMNIQLPLWKLAVTALYGMAVTTVGGYPFERISRL</sequence>
<accession>A0A3S3B3J3</accession>
<reference evidence="2 3" key="1">
    <citation type="submission" date="2018-11" db="EMBL/GenBank/DDBJ databases">
        <title>Rhodococcus spongicola sp. nov. and Rhodococcus xishaensis sp. nov. from marine sponges.</title>
        <authorList>
            <person name="Li L."/>
            <person name="Lin H.W."/>
        </authorList>
    </citation>
    <scope>NUCLEOTIDE SEQUENCE [LARGE SCALE GENOMIC DNA]</scope>
    <source>
        <strain evidence="2 3">LHW50502</strain>
    </source>
</reference>
<dbReference type="AlphaFoldDB" id="A0A3S3B3J3"/>
<keyword evidence="1" id="KW-1133">Transmembrane helix</keyword>
<dbReference type="EMBL" id="RKLN01000004">
    <property type="protein sequence ID" value="RVW02275.1"/>
    <property type="molecule type" value="Genomic_DNA"/>
</dbReference>
<gene>
    <name evidence="2" type="ORF">EF834_11665</name>
</gene>
<evidence type="ECO:0008006" key="4">
    <source>
        <dbReference type="Google" id="ProtNLM"/>
    </source>
</evidence>
<comment type="caution">
    <text evidence="2">The sequence shown here is derived from an EMBL/GenBank/DDBJ whole genome shotgun (WGS) entry which is preliminary data.</text>
</comment>